<keyword evidence="4" id="KW-1185">Reference proteome</keyword>
<sequence>MENFNRPTKFPDGPKKAGHPDTGRVAVTPDKYHALIRGHCPAYISEEQYERNQQRIRENQFGGKSKGAPRDGESLLAGIVYCGKCGRRMAVAYSGDRPVMRYF</sequence>
<proteinExistence type="predicted"/>
<feature type="region of interest" description="Disordered" evidence="1">
    <location>
        <begin position="1"/>
        <end position="24"/>
    </location>
</feature>
<comment type="caution">
    <text evidence="3">The sequence shown here is derived from an EMBL/GenBank/DDBJ whole genome shotgun (WGS) entry which is preliminary data.</text>
</comment>
<dbReference type="Pfam" id="PF13408">
    <property type="entry name" value="Zn_ribbon_recom"/>
    <property type="match status" value="1"/>
</dbReference>
<dbReference type="InterPro" id="IPR038109">
    <property type="entry name" value="DNA_bind_recomb_sf"/>
</dbReference>
<evidence type="ECO:0000313" key="3">
    <source>
        <dbReference type="EMBL" id="PHQ36989.1"/>
    </source>
</evidence>
<organism evidence="3 4">
    <name type="scientific">Rhodopirellula bahusiensis</name>
    <dbReference type="NCBI Taxonomy" id="2014065"/>
    <lineage>
        <taxon>Bacteria</taxon>
        <taxon>Pseudomonadati</taxon>
        <taxon>Planctomycetota</taxon>
        <taxon>Planctomycetia</taxon>
        <taxon>Pirellulales</taxon>
        <taxon>Pirellulaceae</taxon>
        <taxon>Rhodopirellula</taxon>
    </lineage>
</organism>
<dbReference type="Gene3D" id="3.90.1750.20">
    <property type="entry name" value="Putative Large Serine Recombinase, Chain B, Domain 2"/>
    <property type="match status" value="1"/>
</dbReference>
<evidence type="ECO:0000313" key="4">
    <source>
        <dbReference type="Proteomes" id="UP000225740"/>
    </source>
</evidence>
<feature type="compositionally biased region" description="Basic and acidic residues" evidence="1">
    <location>
        <begin position="12"/>
        <end position="22"/>
    </location>
</feature>
<accession>A0A2G1WEB3</accession>
<reference evidence="3 4" key="1">
    <citation type="submission" date="2017-06" db="EMBL/GenBank/DDBJ databases">
        <title>Description of Rhodopirellula bahusiensis sp. nov.</title>
        <authorList>
            <person name="Kizina J."/>
            <person name="Harder J."/>
        </authorList>
    </citation>
    <scope>NUCLEOTIDE SEQUENCE [LARGE SCALE GENOMIC DNA]</scope>
    <source>
        <strain evidence="3 4">SWK21</strain>
    </source>
</reference>
<dbReference type="EMBL" id="NIZW01000001">
    <property type="protein sequence ID" value="PHQ36989.1"/>
    <property type="molecule type" value="Genomic_DNA"/>
</dbReference>
<protein>
    <recommendedName>
        <fullName evidence="2">Recombinase zinc beta ribbon domain-containing protein</fullName>
    </recommendedName>
</protein>
<dbReference type="AlphaFoldDB" id="A0A2G1WEB3"/>
<evidence type="ECO:0000256" key="1">
    <source>
        <dbReference type="SAM" id="MobiDB-lite"/>
    </source>
</evidence>
<feature type="domain" description="Recombinase zinc beta ribbon" evidence="2">
    <location>
        <begin position="75"/>
        <end position="97"/>
    </location>
</feature>
<name>A0A2G1WEB3_9BACT</name>
<dbReference type="Proteomes" id="UP000225740">
    <property type="component" value="Unassembled WGS sequence"/>
</dbReference>
<evidence type="ECO:0000259" key="2">
    <source>
        <dbReference type="Pfam" id="PF13408"/>
    </source>
</evidence>
<dbReference type="InterPro" id="IPR025827">
    <property type="entry name" value="Zn_ribbon_recom_dom"/>
</dbReference>
<gene>
    <name evidence="3" type="ORF">CEE69_01015</name>
</gene>